<evidence type="ECO:0000259" key="20">
    <source>
        <dbReference type="PROSITE" id="PS50146"/>
    </source>
</evidence>
<dbReference type="Gene3D" id="2.30.29.30">
    <property type="entry name" value="Pleckstrin-homology domain (PH domain)/Phosphotyrosine-binding domain (PTB)"/>
    <property type="match status" value="1"/>
</dbReference>
<organism evidence="21 22">
    <name type="scientific">Drosophila arizonae</name>
    <name type="common">Fruit fly</name>
    <dbReference type="NCBI Taxonomy" id="7263"/>
    <lineage>
        <taxon>Eukaryota</taxon>
        <taxon>Metazoa</taxon>
        <taxon>Ecdysozoa</taxon>
        <taxon>Arthropoda</taxon>
        <taxon>Hexapoda</taxon>
        <taxon>Insecta</taxon>
        <taxon>Pterygota</taxon>
        <taxon>Neoptera</taxon>
        <taxon>Endopterygota</taxon>
        <taxon>Diptera</taxon>
        <taxon>Brachycera</taxon>
        <taxon>Muscomorpha</taxon>
        <taxon>Ephydroidea</taxon>
        <taxon>Drosophilidae</taxon>
        <taxon>Drosophila</taxon>
    </lineage>
</organism>
<evidence type="ECO:0000313" key="21">
    <source>
        <dbReference type="Proteomes" id="UP000694904"/>
    </source>
</evidence>
<feature type="region of interest" description="Disordered" evidence="16">
    <location>
        <begin position="1436"/>
        <end position="1458"/>
    </location>
</feature>
<evidence type="ECO:0000256" key="16">
    <source>
        <dbReference type="SAM" id="MobiDB-lite"/>
    </source>
</evidence>
<dbReference type="InterPro" id="IPR001660">
    <property type="entry name" value="SAM"/>
</dbReference>
<evidence type="ECO:0000256" key="2">
    <source>
        <dbReference type="ARBA" id="ARBA00002064"/>
    </source>
</evidence>
<dbReference type="SMART" id="SM00233">
    <property type="entry name" value="PH"/>
    <property type="match status" value="1"/>
</dbReference>
<dbReference type="GeneID" id="108612699"/>
<dbReference type="Pfam" id="PF00609">
    <property type="entry name" value="DAGK_acc"/>
    <property type="match status" value="1"/>
</dbReference>
<dbReference type="CDD" id="cd09507">
    <property type="entry name" value="SAM_DGK-delta-eta"/>
    <property type="match status" value="1"/>
</dbReference>
<feature type="region of interest" description="Disordered" evidence="16">
    <location>
        <begin position="783"/>
        <end position="805"/>
    </location>
</feature>
<feature type="compositionally biased region" description="Polar residues" evidence="16">
    <location>
        <begin position="792"/>
        <end position="802"/>
    </location>
</feature>
<comment type="subcellular location">
    <subcellularLocation>
        <location evidence="3">Cytoplasm</location>
    </subcellularLocation>
</comment>
<feature type="region of interest" description="Disordered" evidence="16">
    <location>
        <begin position="1262"/>
        <end position="1284"/>
    </location>
</feature>
<keyword evidence="14 15" id="KW-0067">ATP-binding</keyword>
<evidence type="ECO:0000256" key="3">
    <source>
        <dbReference type="ARBA" id="ARBA00004496"/>
    </source>
</evidence>
<reference evidence="21" key="2">
    <citation type="journal article" date="2016" name="G3 (Bethesda)">
        <title>Genome Evolution in Three Species of Cactophilic Drosophila.</title>
        <authorList>
            <person name="Sanchez-Flores A."/>
            <person name="Penazola F."/>
            <person name="Carpinteyro-Ponce J."/>
            <person name="Nazario-Yepiz N."/>
            <person name="Abreu-Goodger C."/>
            <person name="Machado C.A."/>
            <person name="Markow T.A."/>
        </authorList>
    </citation>
    <scope>NUCLEOTIDE SEQUENCE [LARGE SCALE GENOMIC DNA]</scope>
</reference>
<dbReference type="PROSITE" id="PS00479">
    <property type="entry name" value="ZF_DAG_PE_1"/>
    <property type="match status" value="2"/>
</dbReference>
<feature type="region of interest" description="Disordered" evidence="16">
    <location>
        <begin position="845"/>
        <end position="872"/>
    </location>
</feature>
<evidence type="ECO:0000256" key="7">
    <source>
        <dbReference type="ARBA" id="ARBA00022679"/>
    </source>
</evidence>
<dbReference type="Proteomes" id="UP000694904">
    <property type="component" value="Chromosome 2"/>
</dbReference>
<dbReference type="PROSITE" id="PS50105">
    <property type="entry name" value="SAM_DOMAIN"/>
    <property type="match status" value="1"/>
</dbReference>
<dbReference type="SMART" id="SM00454">
    <property type="entry name" value="SAM"/>
    <property type="match status" value="1"/>
</dbReference>
<feature type="region of interest" description="Disordered" evidence="16">
    <location>
        <begin position="621"/>
        <end position="641"/>
    </location>
</feature>
<dbReference type="InterPro" id="IPR001849">
    <property type="entry name" value="PH_domain"/>
</dbReference>
<feature type="domain" description="Phorbol-ester/DAG-type" evidence="18">
    <location>
        <begin position="195"/>
        <end position="245"/>
    </location>
</feature>
<evidence type="ECO:0000256" key="12">
    <source>
        <dbReference type="ARBA" id="ARBA00022777"/>
    </source>
</evidence>
<proteinExistence type="inferred from homology"/>
<keyword evidence="6" id="KW-0597">Phosphoprotein</keyword>
<feature type="domain" description="DAGKc" evidence="20">
    <location>
        <begin position="350"/>
        <end position="486"/>
    </location>
</feature>
<dbReference type="InterPro" id="IPR002219">
    <property type="entry name" value="PKC_DAG/PE"/>
</dbReference>
<feature type="compositionally biased region" description="Basic and acidic residues" evidence="16">
    <location>
        <begin position="1139"/>
        <end position="1152"/>
    </location>
</feature>
<keyword evidence="10 15" id="KW-0547">Nucleotide-binding</keyword>
<evidence type="ECO:0000256" key="6">
    <source>
        <dbReference type="ARBA" id="ARBA00022553"/>
    </source>
</evidence>
<dbReference type="RefSeq" id="XP_017861150.1">
    <property type="nucleotide sequence ID" value="XM_018005661.1"/>
</dbReference>
<comment type="similarity">
    <text evidence="4 15">Belongs to the eukaryotic diacylglycerol kinase family.</text>
</comment>
<dbReference type="CDD" id="cd20800">
    <property type="entry name" value="C1_DGK_typeII_rpt1"/>
    <property type="match status" value="1"/>
</dbReference>
<dbReference type="InterPro" id="IPR037607">
    <property type="entry name" value="DGK"/>
</dbReference>
<protein>
    <recommendedName>
        <fullName evidence="15">Diacylglycerol kinase</fullName>
        <shortName evidence="15">DAG kinase</shortName>
        <ecNumber evidence="15">2.7.1.107</ecNumber>
    </recommendedName>
</protein>
<dbReference type="GO" id="GO:0016301">
    <property type="term" value="F:kinase activity"/>
    <property type="evidence" value="ECO:0007669"/>
    <property type="project" value="UniProtKB-KW"/>
</dbReference>
<dbReference type="SMART" id="SM00045">
    <property type="entry name" value="DAGKa"/>
    <property type="match status" value="1"/>
</dbReference>
<evidence type="ECO:0000256" key="14">
    <source>
        <dbReference type="ARBA" id="ARBA00022840"/>
    </source>
</evidence>
<dbReference type="SUPFAM" id="SSF50729">
    <property type="entry name" value="PH domain-like"/>
    <property type="match status" value="1"/>
</dbReference>
<dbReference type="PROSITE" id="PS50081">
    <property type="entry name" value="ZF_DAG_PE_2"/>
    <property type="match status" value="2"/>
</dbReference>
<keyword evidence="7 15" id="KW-0808">Transferase</keyword>
<dbReference type="PANTHER" id="PTHR11255:SF109">
    <property type="entry name" value="DIACYLGLYCEROL KINASE ETA"/>
    <property type="match status" value="1"/>
</dbReference>
<keyword evidence="13" id="KW-0862">Zinc</keyword>
<keyword evidence="5" id="KW-0963">Cytoplasm</keyword>
<feature type="region of interest" description="Disordered" evidence="16">
    <location>
        <begin position="1131"/>
        <end position="1177"/>
    </location>
</feature>
<dbReference type="Gene3D" id="3.30.60.20">
    <property type="match status" value="2"/>
</dbReference>
<evidence type="ECO:0000256" key="15">
    <source>
        <dbReference type="RuleBase" id="RU361128"/>
    </source>
</evidence>
<dbReference type="EC" id="2.7.1.107" evidence="15"/>
<dbReference type="CDD" id="cd13274">
    <property type="entry name" value="PH_DGK_type2"/>
    <property type="match status" value="1"/>
</dbReference>
<dbReference type="Gene3D" id="1.10.150.50">
    <property type="entry name" value="Transcription Factor, Ets-1"/>
    <property type="match status" value="1"/>
</dbReference>
<dbReference type="SUPFAM" id="SSF47769">
    <property type="entry name" value="SAM/Pointed domain"/>
    <property type="match status" value="1"/>
</dbReference>
<dbReference type="PROSITE" id="PS50003">
    <property type="entry name" value="PH_DOMAIN"/>
    <property type="match status" value="1"/>
</dbReference>
<accession>A0ABM1P1R4</accession>
<evidence type="ECO:0000256" key="8">
    <source>
        <dbReference type="ARBA" id="ARBA00022723"/>
    </source>
</evidence>
<dbReference type="Pfam" id="PF00169">
    <property type="entry name" value="PH"/>
    <property type="match status" value="1"/>
</dbReference>
<evidence type="ECO:0000256" key="9">
    <source>
        <dbReference type="ARBA" id="ARBA00022737"/>
    </source>
</evidence>
<dbReference type="InterPro" id="IPR000756">
    <property type="entry name" value="Diacylglycerol_kin_accessory"/>
</dbReference>
<dbReference type="Pfam" id="PF00781">
    <property type="entry name" value="DAGK_cat"/>
    <property type="match status" value="1"/>
</dbReference>
<evidence type="ECO:0000256" key="4">
    <source>
        <dbReference type="ARBA" id="ARBA00009280"/>
    </source>
</evidence>
<dbReference type="SUPFAM" id="SSF111331">
    <property type="entry name" value="NAD kinase/diacylglycerol kinase-like"/>
    <property type="match status" value="2"/>
</dbReference>
<dbReference type="InterPro" id="IPR013761">
    <property type="entry name" value="SAM/pointed_sf"/>
</dbReference>
<keyword evidence="11" id="KW-0863">Zinc-finger</keyword>
<evidence type="ECO:0000256" key="1">
    <source>
        <dbReference type="ARBA" id="ARBA00001383"/>
    </source>
</evidence>
<feature type="compositionally biased region" description="Low complexity" evidence="16">
    <location>
        <begin position="1162"/>
        <end position="1173"/>
    </location>
</feature>
<feature type="region of interest" description="Disordered" evidence="16">
    <location>
        <begin position="1307"/>
        <end position="1327"/>
    </location>
</feature>
<dbReference type="SUPFAM" id="SSF57889">
    <property type="entry name" value="Cysteine-rich domain"/>
    <property type="match status" value="2"/>
</dbReference>
<dbReference type="Pfam" id="PF22944">
    <property type="entry name" value="DGKD_4H"/>
    <property type="match status" value="1"/>
</dbReference>
<keyword evidence="8" id="KW-0479">Metal-binding</keyword>
<dbReference type="InterPro" id="IPR054474">
    <property type="entry name" value="DGKD_4H"/>
</dbReference>
<evidence type="ECO:0000259" key="18">
    <source>
        <dbReference type="PROSITE" id="PS50081"/>
    </source>
</evidence>
<evidence type="ECO:0000256" key="10">
    <source>
        <dbReference type="ARBA" id="ARBA00022741"/>
    </source>
</evidence>
<dbReference type="SMART" id="SM00046">
    <property type="entry name" value="DAGKc"/>
    <property type="match status" value="1"/>
</dbReference>
<feature type="compositionally biased region" description="Low complexity" evidence="16">
    <location>
        <begin position="1190"/>
        <end position="1214"/>
    </location>
</feature>
<dbReference type="CDD" id="cd20852">
    <property type="entry name" value="C1_DGK_typeII_rpt2"/>
    <property type="match status" value="1"/>
</dbReference>
<dbReference type="SMART" id="SM00109">
    <property type="entry name" value="C1"/>
    <property type="match status" value="2"/>
</dbReference>
<evidence type="ECO:0000256" key="11">
    <source>
        <dbReference type="ARBA" id="ARBA00022771"/>
    </source>
</evidence>
<dbReference type="Gene3D" id="2.60.200.40">
    <property type="match status" value="1"/>
</dbReference>
<dbReference type="InterPro" id="IPR001206">
    <property type="entry name" value="Diacylglycerol_kinase_cat_dom"/>
</dbReference>
<dbReference type="PANTHER" id="PTHR11255">
    <property type="entry name" value="DIACYLGLYCEROL KINASE"/>
    <property type="match status" value="1"/>
</dbReference>
<feature type="compositionally biased region" description="Basic and acidic residues" evidence="16">
    <location>
        <begin position="863"/>
        <end position="872"/>
    </location>
</feature>
<gene>
    <name evidence="22" type="primary">LOC108612699</name>
</gene>
<comment type="catalytic activity">
    <reaction evidence="1 15">
        <text>a 1,2-diacyl-sn-glycerol + ATP = a 1,2-diacyl-sn-glycero-3-phosphate + ADP + H(+)</text>
        <dbReference type="Rhea" id="RHEA:10272"/>
        <dbReference type="ChEBI" id="CHEBI:15378"/>
        <dbReference type="ChEBI" id="CHEBI:17815"/>
        <dbReference type="ChEBI" id="CHEBI:30616"/>
        <dbReference type="ChEBI" id="CHEBI:58608"/>
        <dbReference type="ChEBI" id="CHEBI:456216"/>
        <dbReference type="EC" id="2.7.1.107"/>
    </reaction>
</comment>
<dbReference type="Gene3D" id="3.40.50.10330">
    <property type="entry name" value="Probable inorganic polyphosphate/atp-NAD kinase, domain 1"/>
    <property type="match status" value="1"/>
</dbReference>
<feature type="region of interest" description="Disordered" evidence="16">
    <location>
        <begin position="1190"/>
        <end position="1238"/>
    </location>
</feature>
<name>A0ABM1P1R4_DROAR</name>
<sequence>MANLKPNTLHVDNLSPRQRSLSSGLSSACSSGSVSPVPIIPIISISRDGEESETESEIEPEPARIFHRRMSTHSKRNNNLSAIIREGYLMKHTWSFQRWRRRYFRLKRSHLYYAKDAKCDVFDEIDLSELCYFECSIKNVNHSFQIITPTRSLVLCADSRREMEDWLGSLKTATAPQRPRGDSFLIDQHDILSNHHHWYATSHARPTYCNVCRDALSGVTSHGLSCEVCKCKVHKRCAAKAIANCKWTTLATVGKDIIEQPDGSLIMPHQWMEGNLPVSAVCAVCKKTCGSVLRLQDWRCLWCRDTVHVACRPQMPIVCPIGPAKLSVVPPTSVHSISTDDAWDVVSPKGNFSPLLVFVNSKSGDNQGVKFLRRFKQLLNPAQVFDLISTGPSLGLRLFRHFEMFRILVCSGDGSVGWVLSEIDRFNMHKQCQVAVMPLGTGNDLARVLGWGSSCDDDTHLPQILERYESASTKMLDRWSIMVFEKAITVPKMPKMSITTEQEALLTGMVTSANHHLRFIVETNDTQTLISSTRSLCDTVDELVSRICEHHKDDEQLAMKCDILRQKLTMLLDALQEEELGTHSGDDLVATIRSLISRSGPLTTARPSFLNPNISIEKTEKDNINSKERRNSRSLRSSEKEALQCRANSVKRAIYNVVEHSEPGRPKRYQRKLSITPFEALKIPITNSGDSTPCGSPLPIIPPINIISPTMETSRLTCISPLPDTRRDSVDENFFNSINLPAPRQFADSRRSSGVPEVIQEIEEGASGETVYRVGRLSLSGGANIDDAGNRLSPSSEAGENTPTERKVDFLRVPIMTSEPIVDPLSNYRPIEVFERTYYMTREMDKDKERTASGQVESEKEEADVNEKSEPQEPHRALVHTCNLQVPGIVVTPQSQNVYTSENLTIIDTDAQTNTEQSSSEDLGGEASDVLSAISNEECSVASEIFDKPEPGHSLGDIIQNLDANNFTHIDSPETSDETEPMPGESLMDDISSVLGHDITNALQDNTITDDTTTLCSEHAGPTKPPRKKSLSALVQSKTHPRRRNSSPPRKAGLARMDSDDNPQQFGFENIVFEIDNRCDDQKIREPPRYCSLAQFVEGNDIARQSFKRPKKRISLKKLNANTTTTTIVSQQQLMLDRNSGDNHNDNGKNEEADTPTNSAPTRTYRNLTTTTTSDELETAIKIEINNATTTSTTTTSTSSSISTTTATTSTTSTVKPLESAMASSTSPTKKSGHGQEVKRITFDESCKKESFDDVNPNYPQISVVVRPPTPLRGDSVKPTASSASSASLLATSSSLLGVRTLNSSEIRRHSSHAPSLAVRDYDKDKDRRHSGFNPNFLTLDPEHARFLSSSPAASRRISCGSLFKKRNQKLNVKRTYGLFSVRFFVVAEPDIRLATLALIRPLIPLPNEALPNLQTLKGSKSSLFMGSTLFGFEHFSAGDKDEKPGKDKERTPPEETNRKLPIINPIVRLPNWPNLANGTGFISKCLMANADTLCAAVSPLMDPDETLLAGYHEKCVMNNYFGIGIDAKISLDFHNKREEHPEKCRSRARNYMWYGVLGSKQLLQKTCKNLEQRVQLECDGQRIPLPELQGIVILNIPSFMGGTNFWGNSSKKEDIFLPPSFDDRVLEVVAVFGSVQMAASRLINLQHHRIAQCQSVQINILGDEEIPIQVDGEAWLQPPGMIRILHKNRVQMLCRNRSLEVSLKTWQEKQRQHSISIQRDTSSTASEHAVSTDEVISERECYVLLNFIEAVSSLVKWVKFLIISHPALQHDLYEVACRASEALESIHPQGKLLEGPSLRTKLVEVIDSSRQLYDDACTLLRDRGHSLILREDLETKLSAALANMEMELKKCSVQKCIDGKLRAYFNVLAPNEEPDGRRKSRPFWVRLRSGSTAGQQQFKPPITNTREAANNWSVNEVVTWLETMQLSEYVDSFLKNDIRGKELLTLGRRDLKDLGVVKVGHVKRILQAIKDLSEN</sequence>
<feature type="compositionally biased region" description="Basic and acidic residues" evidence="16">
    <location>
        <begin position="1437"/>
        <end position="1458"/>
    </location>
</feature>
<feature type="domain" description="SAM" evidence="19">
    <location>
        <begin position="1913"/>
        <end position="1976"/>
    </location>
</feature>
<evidence type="ECO:0000313" key="22">
    <source>
        <dbReference type="RefSeq" id="XP_017861150.1"/>
    </source>
</evidence>
<feature type="domain" description="PH" evidence="17">
    <location>
        <begin position="82"/>
        <end position="175"/>
    </location>
</feature>
<comment type="function">
    <text evidence="2">Phosphorylates diacylglycerol (DAG) to generate phosphatidic acid (PA).</text>
</comment>
<dbReference type="PROSITE" id="PS50146">
    <property type="entry name" value="DAGK"/>
    <property type="match status" value="1"/>
</dbReference>
<keyword evidence="12 15" id="KW-0418">Kinase</keyword>
<dbReference type="InterPro" id="IPR011993">
    <property type="entry name" value="PH-like_dom_sf"/>
</dbReference>
<feature type="domain" description="Phorbol-ester/DAG-type" evidence="18">
    <location>
        <begin position="268"/>
        <end position="319"/>
    </location>
</feature>
<keyword evidence="9" id="KW-0677">Repeat</keyword>
<evidence type="ECO:0000259" key="17">
    <source>
        <dbReference type="PROSITE" id="PS50003"/>
    </source>
</evidence>
<evidence type="ECO:0000256" key="13">
    <source>
        <dbReference type="ARBA" id="ARBA00022833"/>
    </source>
</evidence>
<feature type="region of interest" description="Disordered" evidence="16">
    <location>
        <begin position="1013"/>
        <end position="1064"/>
    </location>
</feature>
<dbReference type="Pfam" id="PF00130">
    <property type="entry name" value="C1_1"/>
    <property type="match status" value="2"/>
</dbReference>
<dbReference type="InterPro" id="IPR046349">
    <property type="entry name" value="C1-like_sf"/>
</dbReference>
<reference evidence="21" key="1">
    <citation type="journal article" date="1997" name="Nucleic Acids Res.">
        <title>tRNAscan-SE: a program for improved detection of transfer RNA genes in genomic sequence.</title>
        <authorList>
            <person name="Lowe T.M."/>
            <person name="Eddy S.R."/>
        </authorList>
    </citation>
    <scope>NUCLEOTIDE SEQUENCE [LARGE SCALE GENOMIC DNA]</scope>
</reference>
<evidence type="ECO:0000259" key="19">
    <source>
        <dbReference type="PROSITE" id="PS50105"/>
    </source>
</evidence>
<evidence type="ECO:0000256" key="5">
    <source>
        <dbReference type="ARBA" id="ARBA00022490"/>
    </source>
</evidence>
<reference evidence="22" key="3">
    <citation type="submission" date="2025-08" db="UniProtKB">
        <authorList>
            <consortium name="RefSeq"/>
        </authorList>
    </citation>
    <scope>IDENTIFICATION</scope>
    <source>
        <tissue evidence="22">Whole organism</tissue>
    </source>
</reference>
<keyword evidence="21" id="KW-1185">Reference proteome</keyword>
<dbReference type="InterPro" id="IPR016064">
    <property type="entry name" value="NAD/diacylglycerol_kinase_sf"/>
</dbReference>
<dbReference type="Pfam" id="PF00536">
    <property type="entry name" value="SAM_1"/>
    <property type="match status" value="1"/>
</dbReference>
<dbReference type="InterPro" id="IPR017438">
    <property type="entry name" value="ATP-NAD_kinase_N"/>
</dbReference>